<evidence type="ECO:0000256" key="1">
    <source>
        <dbReference type="ARBA" id="ARBA00022859"/>
    </source>
</evidence>
<dbReference type="InterPro" id="IPR050199">
    <property type="entry name" value="IgHV"/>
</dbReference>
<dbReference type="Pfam" id="PF07686">
    <property type="entry name" value="V-set"/>
    <property type="match status" value="1"/>
</dbReference>
<keyword evidence="3" id="KW-1280">Immunoglobulin</keyword>
<feature type="domain" description="Ig-like" evidence="5">
    <location>
        <begin position="8"/>
        <end position="117"/>
    </location>
</feature>
<evidence type="ECO:0000313" key="6">
    <source>
        <dbReference type="Ensembl" id="ENSMCSP00000010281.1"/>
    </source>
</evidence>
<dbReference type="SUPFAM" id="SSF48726">
    <property type="entry name" value="Immunoglobulin"/>
    <property type="match status" value="1"/>
</dbReference>
<dbReference type="GO" id="GO:0005576">
    <property type="term" value="C:extracellular region"/>
    <property type="evidence" value="ECO:0007669"/>
    <property type="project" value="UniProtKB-ARBA"/>
</dbReference>
<dbReference type="AlphaFoldDB" id="A0A8C5TNV0"/>
<dbReference type="InterPro" id="IPR007110">
    <property type="entry name" value="Ig-like_dom"/>
</dbReference>
<dbReference type="InterPro" id="IPR036179">
    <property type="entry name" value="Ig-like_dom_sf"/>
</dbReference>
<dbReference type="GO" id="GO:0002250">
    <property type="term" value="P:adaptive immune response"/>
    <property type="evidence" value="ECO:0007669"/>
    <property type="project" value="UniProtKB-KW"/>
</dbReference>
<dbReference type="GO" id="GO:0019814">
    <property type="term" value="C:immunoglobulin complex"/>
    <property type="evidence" value="ECO:0007669"/>
    <property type="project" value="UniProtKB-KW"/>
</dbReference>
<dbReference type="PANTHER" id="PTHR23266">
    <property type="entry name" value="IMMUNOGLOBULIN HEAVY CHAIN"/>
    <property type="match status" value="1"/>
</dbReference>
<dbReference type="InterPro" id="IPR013783">
    <property type="entry name" value="Ig-like_fold"/>
</dbReference>
<feature type="signal peptide" evidence="4">
    <location>
        <begin position="1"/>
        <end position="17"/>
    </location>
</feature>
<sequence length="117" mass="13337">CELLSSLPVAVISLAGAVTLEQHPRELAVKEGDPVTFQCNMKGDSMRYYYMSWYRRGPSGSQEWIYKDGSYTQGFQDRFKVTDQSSRNRFPLQIRAANQGDAGTYYFLTWNSTALDT</sequence>
<evidence type="ECO:0000256" key="4">
    <source>
        <dbReference type="SAM" id="SignalP"/>
    </source>
</evidence>
<dbReference type="PROSITE" id="PS50835">
    <property type="entry name" value="IG_LIKE"/>
    <property type="match status" value="1"/>
</dbReference>
<dbReference type="SMART" id="SM00406">
    <property type="entry name" value="IGv"/>
    <property type="match status" value="1"/>
</dbReference>
<keyword evidence="2" id="KW-1064">Adaptive immunity</keyword>
<dbReference type="Proteomes" id="UP000694560">
    <property type="component" value="Unplaced"/>
</dbReference>
<dbReference type="OrthoDB" id="9945861at2759"/>
<evidence type="ECO:0000256" key="2">
    <source>
        <dbReference type="ARBA" id="ARBA00023130"/>
    </source>
</evidence>
<reference evidence="6" key="2">
    <citation type="submission" date="2025-09" db="UniProtKB">
        <authorList>
            <consortium name="Ensembl"/>
        </authorList>
    </citation>
    <scope>IDENTIFICATION</scope>
</reference>
<dbReference type="Gene3D" id="2.60.40.10">
    <property type="entry name" value="Immunoglobulins"/>
    <property type="match status" value="1"/>
</dbReference>
<protein>
    <recommendedName>
        <fullName evidence="5">Ig-like domain-containing protein</fullName>
    </recommendedName>
</protein>
<evidence type="ECO:0000256" key="3">
    <source>
        <dbReference type="ARBA" id="ARBA00043265"/>
    </source>
</evidence>
<keyword evidence="1" id="KW-0391">Immunity</keyword>
<dbReference type="InterPro" id="IPR003599">
    <property type="entry name" value="Ig_sub"/>
</dbReference>
<feature type="chain" id="PRO_5034928188" description="Ig-like domain-containing protein" evidence="4">
    <location>
        <begin position="18"/>
        <end position="117"/>
    </location>
</feature>
<name>A0A8C5TNV0_9PASS</name>
<dbReference type="Ensembl" id="ENSMCST00000010540.1">
    <property type="protein sequence ID" value="ENSMCSP00000010281.1"/>
    <property type="gene ID" value="ENSMCSG00000007281.1"/>
</dbReference>
<dbReference type="InterPro" id="IPR013106">
    <property type="entry name" value="Ig_V-set"/>
</dbReference>
<evidence type="ECO:0000259" key="5">
    <source>
        <dbReference type="PROSITE" id="PS50835"/>
    </source>
</evidence>
<organism evidence="6 7">
    <name type="scientific">Malurus cyaneus samueli</name>
    <dbReference type="NCBI Taxonomy" id="2593467"/>
    <lineage>
        <taxon>Eukaryota</taxon>
        <taxon>Metazoa</taxon>
        <taxon>Chordata</taxon>
        <taxon>Craniata</taxon>
        <taxon>Vertebrata</taxon>
        <taxon>Euteleostomi</taxon>
        <taxon>Archelosauria</taxon>
        <taxon>Archosauria</taxon>
        <taxon>Dinosauria</taxon>
        <taxon>Saurischia</taxon>
        <taxon>Theropoda</taxon>
        <taxon>Coelurosauria</taxon>
        <taxon>Aves</taxon>
        <taxon>Neognathae</taxon>
        <taxon>Neoaves</taxon>
        <taxon>Telluraves</taxon>
        <taxon>Australaves</taxon>
        <taxon>Passeriformes</taxon>
        <taxon>Meliphagoidea</taxon>
        <taxon>Maluridae</taxon>
        <taxon>Malurus</taxon>
    </lineage>
</organism>
<dbReference type="SMART" id="SM00409">
    <property type="entry name" value="IG"/>
    <property type="match status" value="1"/>
</dbReference>
<evidence type="ECO:0000313" key="7">
    <source>
        <dbReference type="Proteomes" id="UP000694560"/>
    </source>
</evidence>
<keyword evidence="7" id="KW-1185">Reference proteome</keyword>
<keyword evidence="4" id="KW-0732">Signal</keyword>
<accession>A0A8C5TNV0</accession>
<reference evidence="6" key="1">
    <citation type="submission" date="2025-08" db="UniProtKB">
        <authorList>
            <consortium name="Ensembl"/>
        </authorList>
    </citation>
    <scope>IDENTIFICATION</scope>
</reference>
<proteinExistence type="predicted"/>